<evidence type="ECO:0000256" key="1">
    <source>
        <dbReference type="ARBA" id="ARBA00004651"/>
    </source>
</evidence>
<dbReference type="PROSITE" id="PS50850">
    <property type="entry name" value="MFS"/>
    <property type="match status" value="1"/>
</dbReference>
<feature type="transmembrane region" description="Helical" evidence="6">
    <location>
        <begin position="307"/>
        <end position="334"/>
    </location>
</feature>
<accession>A0A1I6EI41</accession>
<feature type="transmembrane region" description="Helical" evidence="6">
    <location>
        <begin position="140"/>
        <end position="159"/>
    </location>
</feature>
<keyword evidence="2" id="KW-1003">Cell membrane</keyword>
<dbReference type="STRING" id="871652.SAMN04515673_11270"/>
<dbReference type="GO" id="GO:0022857">
    <property type="term" value="F:transmembrane transporter activity"/>
    <property type="evidence" value="ECO:0007669"/>
    <property type="project" value="InterPro"/>
</dbReference>
<keyword evidence="3 6" id="KW-0812">Transmembrane</keyword>
<dbReference type="InterPro" id="IPR036259">
    <property type="entry name" value="MFS_trans_sf"/>
</dbReference>
<dbReference type="InterPro" id="IPR050189">
    <property type="entry name" value="MFS_Efflux_Transporters"/>
</dbReference>
<dbReference type="SUPFAM" id="SSF103473">
    <property type="entry name" value="MFS general substrate transporter"/>
    <property type="match status" value="1"/>
</dbReference>
<gene>
    <name evidence="8" type="ORF">SAMN04515673_11270</name>
</gene>
<feature type="transmembrane region" description="Helical" evidence="6">
    <location>
        <begin position="375"/>
        <end position="394"/>
    </location>
</feature>
<evidence type="ECO:0000256" key="4">
    <source>
        <dbReference type="ARBA" id="ARBA00022989"/>
    </source>
</evidence>
<feature type="transmembrane region" description="Helical" evidence="6">
    <location>
        <begin position="107"/>
        <end position="128"/>
    </location>
</feature>
<dbReference type="Pfam" id="PF07690">
    <property type="entry name" value="MFS_1"/>
    <property type="match status" value="1"/>
</dbReference>
<evidence type="ECO:0000313" key="8">
    <source>
        <dbReference type="EMBL" id="SFR17423.1"/>
    </source>
</evidence>
<dbReference type="InterPro" id="IPR020846">
    <property type="entry name" value="MFS_dom"/>
</dbReference>
<sequence>MTATLTLPPARTHVPLVFLIWFAGLGAAAQFGKVAIAIDGVAARYPVSPAQIGFLVSAVGLCGLIFGIAAGVIVGRIGFRRAIVYGLASGGVLSFVEASLPGYPLMIALRLIEGASHILIVVAGPVLISSHSSGRARSAAMALWGTFFAVSYALLALLAPPVLALGGLPALLIAHGGIMLALAGTLFVALPADEPSVPLPNRSRSSLSDWIAVHRRIYASPVVAAPGLGFVWYTAAYVALLTYLPGFVAEPLRPGFSASMPLASLCLSLTLGVLALRYFNPVPVAQAGFLLMGLMVLPLALTLGQDGIFTLLAIAMMCVSGFSSSASFALLGALSDSLTDRANAAGALAQMGNVGSTLGPPILAFLIAQSGFSGVVGYVLVLCAGGIAVHAWLARRRKLST</sequence>
<feature type="transmembrane region" description="Helical" evidence="6">
    <location>
        <begin position="82"/>
        <end position="101"/>
    </location>
</feature>
<dbReference type="GO" id="GO:0005886">
    <property type="term" value="C:plasma membrane"/>
    <property type="evidence" value="ECO:0007669"/>
    <property type="project" value="UniProtKB-SubCell"/>
</dbReference>
<organism evidence="8 9">
    <name type="scientific">Poseidonocella sedimentorum</name>
    <dbReference type="NCBI Taxonomy" id="871652"/>
    <lineage>
        <taxon>Bacteria</taxon>
        <taxon>Pseudomonadati</taxon>
        <taxon>Pseudomonadota</taxon>
        <taxon>Alphaproteobacteria</taxon>
        <taxon>Rhodobacterales</taxon>
        <taxon>Roseobacteraceae</taxon>
        <taxon>Poseidonocella</taxon>
    </lineage>
</organism>
<proteinExistence type="predicted"/>
<feature type="transmembrane region" description="Helical" evidence="6">
    <location>
        <begin position="171"/>
        <end position="192"/>
    </location>
</feature>
<protein>
    <submittedName>
        <fullName evidence="8">Predicted arabinose efflux permease, MFS family</fullName>
    </submittedName>
</protein>
<reference evidence="8 9" key="1">
    <citation type="submission" date="2016-10" db="EMBL/GenBank/DDBJ databases">
        <authorList>
            <person name="de Groot N.N."/>
        </authorList>
    </citation>
    <scope>NUCLEOTIDE SEQUENCE [LARGE SCALE GENOMIC DNA]</scope>
    <source>
        <strain evidence="9">KMM 9023,NRIC 0796,JCM 17311,KCTC 23692</strain>
    </source>
</reference>
<dbReference type="EMBL" id="FOYI01000012">
    <property type="protein sequence ID" value="SFR17423.1"/>
    <property type="molecule type" value="Genomic_DNA"/>
</dbReference>
<dbReference type="Proteomes" id="UP000199302">
    <property type="component" value="Unassembled WGS sequence"/>
</dbReference>
<feature type="domain" description="Major facilitator superfamily (MFS) profile" evidence="7">
    <location>
        <begin position="16"/>
        <end position="398"/>
    </location>
</feature>
<evidence type="ECO:0000259" key="7">
    <source>
        <dbReference type="PROSITE" id="PS50850"/>
    </source>
</evidence>
<name>A0A1I6EI41_9RHOB</name>
<dbReference type="AlphaFoldDB" id="A0A1I6EI41"/>
<evidence type="ECO:0000256" key="2">
    <source>
        <dbReference type="ARBA" id="ARBA00022475"/>
    </source>
</evidence>
<feature type="transmembrane region" description="Helical" evidence="6">
    <location>
        <begin position="346"/>
        <end position="369"/>
    </location>
</feature>
<evidence type="ECO:0000256" key="5">
    <source>
        <dbReference type="ARBA" id="ARBA00023136"/>
    </source>
</evidence>
<dbReference type="OrthoDB" id="6095882at2"/>
<evidence type="ECO:0000256" key="3">
    <source>
        <dbReference type="ARBA" id="ARBA00022692"/>
    </source>
</evidence>
<dbReference type="PANTHER" id="PTHR43124">
    <property type="entry name" value="PURINE EFFLUX PUMP PBUE"/>
    <property type="match status" value="1"/>
</dbReference>
<evidence type="ECO:0000256" key="6">
    <source>
        <dbReference type="SAM" id="Phobius"/>
    </source>
</evidence>
<feature type="transmembrane region" description="Helical" evidence="6">
    <location>
        <begin position="283"/>
        <end position="301"/>
    </location>
</feature>
<dbReference type="Gene3D" id="1.20.1250.20">
    <property type="entry name" value="MFS general substrate transporter like domains"/>
    <property type="match status" value="1"/>
</dbReference>
<dbReference type="RefSeq" id="WP_092082032.1">
    <property type="nucleotide sequence ID" value="NZ_FOYI01000012.1"/>
</dbReference>
<feature type="transmembrane region" description="Helical" evidence="6">
    <location>
        <begin position="256"/>
        <end position="276"/>
    </location>
</feature>
<evidence type="ECO:0000313" key="9">
    <source>
        <dbReference type="Proteomes" id="UP000199302"/>
    </source>
</evidence>
<dbReference type="InterPro" id="IPR011701">
    <property type="entry name" value="MFS"/>
</dbReference>
<feature type="transmembrane region" description="Helical" evidence="6">
    <location>
        <begin position="222"/>
        <end position="244"/>
    </location>
</feature>
<keyword evidence="4 6" id="KW-1133">Transmembrane helix</keyword>
<keyword evidence="5 6" id="KW-0472">Membrane</keyword>
<comment type="subcellular location">
    <subcellularLocation>
        <location evidence="1">Cell membrane</location>
        <topology evidence="1">Multi-pass membrane protein</topology>
    </subcellularLocation>
</comment>
<feature type="transmembrane region" description="Helical" evidence="6">
    <location>
        <begin position="12"/>
        <end position="32"/>
    </location>
</feature>
<feature type="transmembrane region" description="Helical" evidence="6">
    <location>
        <begin position="52"/>
        <end position="75"/>
    </location>
</feature>
<dbReference type="PANTHER" id="PTHR43124:SF3">
    <property type="entry name" value="CHLORAMPHENICOL EFFLUX PUMP RV0191"/>
    <property type="match status" value="1"/>
</dbReference>
<keyword evidence="9" id="KW-1185">Reference proteome</keyword>